<feature type="domain" description="Helix-turn-helix type 11" evidence="1">
    <location>
        <begin position="24"/>
        <end position="66"/>
    </location>
</feature>
<accession>A0A1N6NDQ8</accession>
<protein>
    <submittedName>
        <fullName evidence="3">Predicted DNA-binding transcriptional regulator YafY, contains an HTH and WYL domains</fullName>
    </submittedName>
</protein>
<organism evidence="3 4">
    <name type="scientific">Alkalispirochaeta americana</name>
    <dbReference type="NCBI Taxonomy" id="159291"/>
    <lineage>
        <taxon>Bacteria</taxon>
        <taxon>Pseudomonadati</taxon>
        <taxon>Spirochaetota</taxon>
        <taxon>Spirochaetia</taxon>
        <taxon>Spirochaetales</taxon>
        <taxon>Spirochaetaceae</taxon>
        <taxon>Alkalispirochaeta</taxon>
    </lineage>
</organism>
<proteinExistence type="predicted"/>
<dbReference type="Pfam" id="PF25583">
    <property type="entry name" value="WCX"/>
    <property type="match status" value="1"/>
</dbReference>
<sequence length="375" mass="42598">MSGTFIPILAKIHCITIEVAKSDRMQQIERLLLDHPDGLSRSEIAGRLGVHRSTIGRDVTSLTSMLPLQESDSGRLFLDKKGYLTTIRLTMFELEALHLAARLFARVMKFPFPHASAALRKLADAQGRVSIRLADRIRETAEEIERFPSGSGHQPGVRYRAIMEQLGIAITEYRPIEVTHYSRNHGEDRIYRLVPLTLEPHHEGRSVHLLAWDLDSNNQTDGKPGIPLHHTSSGRFRTLKIERIRKITLLEPDEGLLKAIPVEKVPSRLMHAWGIWAGDAPPVQVVLRFGPAVADRVAETLWHGSQTLEPQQDGGLIWSGAVAEPREMYPWIRGWGPDVEVIEPSWLREEHRRDFERGLGVYRESKSKREKETFV</sequence>
<gene>
    <name evidence="3" type="ORF">SAMN05920897_101206</name>
</gene>
<evidence type="ECO:0000259" key="1">
    <source>
        <dbReference type="Pfam" id="PF08279"/>
    </source>
</evidence>
<dbReference type="Proteomes" id="UP000186400">
    <property type="component" value="Unassembled WGS sequence"/>
</dbReference>
<evidence type="ECO:0000313" key="4">
    <source>
        <dbReference type="Proteomes" id="UP000186400"/>
    </source>
</evidence>
<dbReference type="InterPro" id="IPR057727">
    <property type="entry name" value="WCX_dom"/>
</dbReference>
<dbReference type="InterPro" id="IPR036388">
    <property type="entry name" value="WH-like_DNA-bd_sf"/>
</dbReference>
<dbReference type="PANTHER" id="PTHR34580:SF1">
    <property type="entry name" value="PROTEIN PAFC"/>
    <property type="match status" value="1"/>
</dbReference>
<dbReference type="InterPro" id="IPR051534">
    <property type="entry name" value="CBASS_pafABC_assoc_protein"/>
</dbReference>
<reference evidence="3 4" key="1">
    <citation type="submission" date="2017-01" db="EMBL/GenBank/DDBJ databases">
        <authorList>
            <person name="Mah S.A."/>
            <person name="Swanson W.J."/>
            <person name="Moy G.W."/>
            <person name="Vacquier V.D."/>
        </authorList>
    </citation>
    <scope>NUCLEOTIDE SEQUENCE [LARGE SCALE GENOMIC DNA]</scope>
    <source>
        <strain evidence="3 4">ASpG1</strain>
    </source>
</reference>
<dbReference type="STRING" id="159291.SAMN05920897_101206"/>
<keyword evidence="3" id="KW-0238">DNA-binding</keyword>
<evidence type="ECO:0000313" key="3">
    <source>
        <dbReference type="EMBL" id="SIP90248.1"/>
    </source>
</evidence>
<dbReference type="InterPro" id="IPR036390">
    <property type="entry name" value="WH_DNA-bd_sf"/>
</dbReference>
<dbReference type="InterPro" id="IPR013196">
    <property type="entry name" value="HTH_11"/>
</dbReference>
<dbReference type="EMBL" id="FTMS01000001">
    <property type="protein sequence ID" value="SIP90248.1"/>
    <property type="molecule type" value="Genomic_DNA"/>
</dbReference>
<dbReference type="AlphaFoldDB" id="A0A1N6NDQ8"/>
<dbReference type="GO" id="GO:0003677">
    <property type="term" value="F:DNA binding"/>
    <property type="evidence" value="ECO:0007669"/>
    <property type="project" value="UniProtKB-KW"/>
</dbReference>
<dbReference type="PROSITE" id="PS52050">
    <property type="entry name" value="WYL"/>
    <property type="match status" value="1"/>
</dbReference>
<name>A0A1N6NDQ8_9SPIO</name>
<dbReference type="SUPFAM" id="SSF46785">
    <property type="entry name" value="Winged helix' DNA-binding domain"/>
    <property type="match status" value="1"/>
</dbReference>
<evidence type="ECO:0000259" key="2">
    <source>
        <dbReference type="Pfam" id="PF25583"/>
    </source>
</evidence>
<dbReference type="Pfam" id="PF08279">
    <property type="entry name" value="HTH_11"/>
    <property type="match status" value="1"/>
</dbReference>
<dbReference type="Gene3D" id="1.10.10.10">
    <property type="entry name" value="Winged helix-like DNA-binding domain superfamily/Winged helix DNA-binding domain"/>
    <property type="match status" value="1"/>
</dbReference>
<dbReference type="PANTHER" id="PTHR34580">
    <property type="match status" value="1"/>
</dbReference>
<feature type="domain" description="WCX" evidence="2">
    <location>
        <begin position="281"/>
        <end position="357"/>
    </location>
</feature>
<keyword evidence="4" id="KW-1185">Reference proteome</keyword>